<sequence>MLKWAIGNNIIYYLESTNIYFEGSYSGKTNINPQATTDSLTISLGVDPNVVVKRNTINNFKKNNFTGSNKIVNKTYEIELKNNKQSSISLILVDRVPVSQDKDIKVDDVETGTAEYDSKKGLLEWKLNLKPNESNTFKISYTLKYPKYKRVNL</sequence>
<organism evidence="2 3">
    <name type="scientific">Thalassobellus suaedae</name>
    <dbReference type="NCBI Taxonomy" id="3074124"/>
    <lineage>
        <taxon>Bacteria</taxon>
        <taxon>Pseudomonadati</taxon>
        <taxon>Bacteroidota</taxon>
        <taxon>Flavobacteriia</taxon>
        <taxon>Flavobacteriales</taxon>
        <taxon>Flavobacteriaceae</taxon>
        <taxon>Thalassobellus</taxon>
    </lineage>
</organism>
<reference evidence="2 3" key="1">
    <citation type="submission" date="2023-09" db="EMBL/GenBank/DDBJ databases">
        <title>Thalassobella suaedae gen. nov., sp. nov., a marine bacterium of the family Flavobacteriaceae isolated from a halophyte Suaeda japonica.</title>
        <authorList>
            <person name="Lee S.Y."/>
            <person name="Hwang C.Y."/>
        </authorList>
    </citation>
    <scope>NUCLEOTIDE SEQUENCE [LARGE SCALE GENOMIC DNA]</scope>
    <source>
        <strain evidence="2 3">HL-DH14</strain>
    </source>
</reference>
<evidence type="ECO:0000259" key="1">
    <source>
        <dbReference type="Pfam" id="PF13598"/>
    </source>
</evidence>
<dbReference type="Pfam" id="PF13598">
    <property type="entry name" value="DUF4139"/>
    <property type="match status" value="1"/>
</dbReference>
<dbReference type="InterPro" id="IPR037291">
    <property type="entry name" value="DUF4139"/>
</dbReference>
<proteinExistence type="predicted"/>
<dbReference type="Proteomes" id="UP001302806">
    <property type="component" value="Chromosome"/>
</dbReference>
<accession>A0ABY9XYE2</accession>
<evidence type="ECO:0000313" key="2">
    <source>
        <dbReference type="EMBL" id="WNH10954.1"/>
    </source>
</evidence>
<dbReference type="EMBL" id="CP134537">
    <property type="protein sequence ID" value="WNH10954.1"/>
    <property type="molecule type" value="Genomic_DNA"/>
</dbReference>
<evidence type="ECO:0000313" key="3">
    <source>
        <dbReference type="Proteomes" id="UP001302806"/>
    </source>
</evidence>
<name>A0ABY9XYE2_9FLAO</name>
<dbReference type="PANTHER" id="PTHR31005:SF8">
    <property type="entry name" value="DUF4139 DOMAIN-CONTAINING PROTEIN"/>
    <property type="match status" value="1"/>
</dbReference>
<protein>
    <submittedName>
        <fullName evidence="2">DUF4139 domain-containing protein</fullName>
    </submittedName>
</protein>
<gene>
    <name evidence="2" type="ORF">RHP51_05515</name>
</gene>
<feature type="domain" description="DUF4139" evidence="1">
    <location>
        <begin position="24"/>
        <end position="147"/>
    </location>
</feature>
<dbReference type="InterPro" id="IPR011935">
    <property type="entry name" value="CHP02231"/>
</dbReference>
<dbReference type="PANTHER" id="PTHR31005">
    <property type="entry name" value="DUF4139 DOMAIN-CONTAINING PROTEIN"/>
    <property type="match status" value="1"/>
</dbReference>